<dbReference type="GO" id="GO:0005886">
    <property type="term" value="C:plasma membrane"/>
    <property type="evidence" value="ECO:0007669"/>
    <property type="project" value="UniProtKB-SubCell"/>
</dbReference>
<keyword evidence="2" id="KW-0217">Developmental protein</keyword>
<evidence type="ECO:0000256" key="8">
    <source>
        <dbReference type="SAM" id="MobiDB-lite"/>
    </source>
</evidence>
<evidence type="ECO:0000256" key="7">
    <source>
        <dbReference type="ARBA" id="ARBA00024211"/>
    </source>
</evidence>
<evidence type="ECO:0000256" key="1">
    <source>
        <dbReference type="ARBA" id="ARBA00004413"/>
    </source>
</evidence>
<dbReference type="PANTHER" id="PTHR31083">
    <property type="entry name" value="UPSTREAM OF FLC PROTEIN (DUF966)"/>
    <property type="match status" value="1"/>
</dbReference>
<dbReference type="EMBL" id="LR862139">
    <property type="protein sequence ID" value="CAD1818478.1"/>
    <property type="molecule type" value="Genomic_DNA"/>
</dbReference>
<accession>A0A6V7NIY7</accession>
<comment type="similarity">
    <text evidence="7">Belongs to the SOSEKI family.</text>
</comment>
<sequence>MEMGNGGGGGGGEVRRVNVVYFLSRGGKVEHPHLIRVHHLHRAGVRLRDVKRWLSELRGKDMADSFAWSYKRRYRSGYVWQDLTDDDLITPISDNEYVLKGSELIPHRPLHPTTTTAAAAAINAQPFPSSSSSSSSFSEKSSRVAAAAEEDEEEKEETKEEAAPATTAAAEKLNPNPNPNPNPAETVWIEAAEDDEVLSPNPPPLPPPPRDSSDESAARRRSAVFKIDACEAVQQQQQVEEEKEKERGERMAGESERRSQSRSLRRASHALRSILTCRAVETNDAALRPVSRRERSSGDGSQLAARRRTNLEGRRYDSRKSRSGGGKGTKMAGEKVGVASAASYKPFGAPYCSQCGKPFNPEKLHSHMKSCKALKARAKGYTNL</sequence>
<feature type="region of interest" description="Disordered" evidence="8">
    <location>
        <begin position="125"/>
        <end position="332"/>
    </location>
</feature>
<feature type="compositionally biased region" description="Pro residues" evidence="8">
    <location>
        <begin position="200"/>
        <end position="210"/>
    </location>
</feature>
<keyword evidence="4" id="KW-0132">Cell division</keyword>
<evidence type="ECO:0000256" key="3">
    <source>
        <dbReference type="ARBA" id="ARBA00022475"/>
    </source>
</evidence>
<feature type="compositionally biased region" description="Basic and acidic residues" evidence="8">
    <location>
        <begin position="309"/>
        <end position="320"/>
    </location>
</feature>
<protein>
    <recommendedName>
        <fullName evidence="9">SOSEKI DIX-like domain-containing protein</fullName>
    </recommendedName>
</protein>
<dbReference type="GO" id="GO:0051301">
    <property type="term" value="P:cell division"/>
    <property type="evidence" value="ECO:0007669"/>
    <property type="project" value="UniProtKB-KW"/>
</dbReference>
<feature type="compositionally biased region" description="Low complexity" evidence="8">
    <location>
        <begin position="129"/>
        <end position="139"/>
    </location>
</feature>
<proteinExistence type="inferred from homology"/>
<dbReference type="AlphaFoldDB" id="A0A6V7NIY7"/>
<feature type="compositionally biased region" description="Low complexity" evidence="8">
    <location>
        <begin position="163"/>
        <end position="175"/>
    </location>
</feature>
<evidence type="ECO:0000256" key="5">
    <source>
        <dbReference type="ARBA" id="ARBA00023136"/>
    </source>
</evidence>
<evidence type="ECO:0000256" key="2">
    <source>
        <dbReference type="ARBA" id="ARBA00022473"/>
    </source>
</evidence>
<keyword evidence="6" id="KW-0131">Cell cycle</keyword>
<dbReference type="GO" id="GO:0051258">
    <property type="term" value="P:protein polymerization"/>
    <property type="evidence" value="ECO:0007669"/>
    <property type="project" value="UniProtKB-ARBA"/>
</dbReference>
<evidence type="ECO:0000259" key="9">
    <source>
        <dbReference type="Pfam" id="PF06136"/>
    </source>
</evidence>
<keyword evidence="5" id="KW-0472">Membrane</keyword>
<dbReference type="InterPro" id="IPR048351">
    <property type="entry name" value="SOK_DIX"/>
</dbReference>
<name>A0A6V7NIY7_ANACO</name>
<feature type="compositionally biased region" description="Basic and acidic residues" evidence="8">
    <location>
        <begin position="240"/>
        <end position="259"/>
    </location>
</feature>
<dbReference type="Pfam" id="PF06136">
    <property type="entry name" value="SOK"/>
    <property type="match status" value="1"/>
</dbReference>
<evidence type="ECO:0000313" key="10">
    <source>
        <dbReference type="EMBL" id="CAD1818478.1"/>
    </source>
</evidence>
<keyword evidence="3" id="KW-1003">Cell membrane</keyword>
<dbReference type="PANTHER" id="PTHR31083:SF5">
    <property type="entry name" value="PROTEIN SOSEKI 1"/>
    <property type="match status" value="1"/>
</dbReference>
<gene>
    <name evidence="10" type="ORF">CB5_LOCUS1689</name>
</gene>
<comment type="subcellular location">
    <subcellularLocation>
        <location evidence="1">Cell membrane</location>
        <topology evidence="1">Peripheral membrane protein</topology>
        <orientation evidence="1">Cytoplasmic side</orientation>
    </subcellularLocation>
</comment>
<organism evidence="10">
    <name type="scientific">Ananas comosus var. bracteatus</name>
    <name type="common">red pineapple</name>
    <dbReference type="NCBI Taxonomy" id="296719"/>
    <lineage>
        <taxon>Eukaryota</taxon>
        <taxon>Viridiplantae</taxon>
        <taxon>Streptophyta</taxon>
        <taxon>Embryophyta</taxon>
        <taxon>Tracheophyta</taxon>
        <taxon>Spermatophyta</taxon>
        <taxon>Magnoliopsida</taxon>
        <taxon>Liliopsida</taxon>
        <taxon>Poales</taxon>
        <taxon>Bromeliaceae</taxon>
        <taxon>Bromelioideae</taxon>
        <taxon>Ananas</taxon>
    </lineage>
</organism>
<dbReference type="InterPro" id="IPR010369">
    <property type="entry name" value="SOK"/>
</dbReference>
<evidence type="ECO:0000256" key="6">
    <source>
        <dbReference type="ARBA" id="ARBA00023306"/>
    </source>
</evidence>
<feature type="domain" description="SOSEKI DIX-like" evidence="9">
    <location>
        <begin position="17"/>
        <end position="105"/>
    </location>
</feature>
<evidence type="ECO:0000256" key="4">
    <source>
        <dbReference type="ARBA" id="ARBA00022618"/>
    </source>
</evidence>
<reference evidence="10" key="1">
    <citation type="submission" date="2020-07" db="EMBL/GenBank/DDBJ databases">
        <authorList>
            <person name="Lin J."/>
        </authorList>
    </citation>
    <scope>NUCLEOTIDE SEQUENCE</scope>
</reference>